<keyword evidence="2" id="KW-1133">Transmembrane helix</keyword>
<gene>
    <name evidence="3" type="ORF">Pan97_23720</name>
</gene>
<dbReference type="RefSeq" id="WP_144972641.1">
    <property type="nucleotide sequence ID" value="NZ_CP036289.1"/>
</dbReference>
<name>A0A518C816_9BACT</name>
<keyword evidence="2" id="KW-0812">Transmembrane</keyword>
<feature type="transmembrane region" description="Helical" evidence="2">
    <location>
        <begin position="59"/>
        <end position="85"/>
    </location>
</feature>
<dbReference type="KEGG" id="bvo:Pan97_23720"/>
<evidence type="ECO:0000313" key="4">
    <source>
        <dbReference type="Proteomes" id="UP000318626"/>
    </source>
</evidence>
<feature type="transmembrane region" description="Helical" evidence="2">
    <location>
        <begin position="29"/>
        <end position="53"/>
    </location>
</feature>
<keyword evidence="2" id="KW-0472">Membrane</keyword>
<dbReference type="EMBL" id="CP036289">
    <property type="protein sequence ID" value="QDU75342.1"/>
    <property type="molecule type" value="Genomic_DNA"/>
</dbReference>
<reference evidence="4" key="1">
    <citation type="submission" date="2019-02" db="EMBL/GenBank/DDBJ databases">
        <title>Deep-cultivation of Planctomycetes and their phenomic and genomic characterization uncovers novel biology.</title>
        <authorList>
            <person name="Wiegand S."/>
            <person name="Jogler M."/>
            <person name="Boedeker C."/>
            <person name="Pinto D."/>
            <person name="Vollmers J."/>
            <person name="Rivas-Marin E."/>
            <person name="Kohn T."/>
            <person name="Peeters S.H."/>
            <person name="Heuer A."/>
            <person name="Rast P."/>
            <person name="Oberbeckmann S."/>
            <person name="Bunk B."/>
            <person name="Jeske O."/>
            <person name="Meyerdierks A."/>
            <person name="Storesund J.E."/>
            <person name="Kallscheuer N."/>
            <person name="Luecker S."/>
            <person name="Lage O.M."/>
            <person name="Pohl T."/>
            <person name="Merkel B.J."/>
            <person name="Hornburger P."/>
            <person name="Mueller R.-W."/>
            <person name="Bruemmer F."/>
            <person name="Labrenz M."/>
            <person name="Spormann A.M."/>
            <person name="Op den Camp H."/>
            <person name="Overmann J."/>
            <person name="Amann R."/>
            <person name="Jetten M.S.M."/>
            <person name="Mascher T."/>
            <person name="Medema M.H."/>
            <person name="Devos D.P."/>
            <person name="Kaster A.-K."/>
            <person name="Ovreas L."/>
            <person name="Rohde M."/>
            <person name="Galperin M.Y."/>
            <person name="Jogler C."/>
        </authorList>
    </citation>
    <scope>NUCLEOTIDE SEQUENCE [LARGE SCALE GENOMIC DNA]</scope>
    <source>
        <strain evidence="4">Pan97</strain>
    </source>
</reference>
<evidence type="ECO:0000313" key="3">
    <source>
        <dbReference type="EMBL" id="QDU75342.1"/>
    </source>
</evidence>
<sequence length="113" mass="12899">MSRRKQSTLWQRLSFVLSKEGIWKSPDQLIAVGGLMGVICVAHVYFLVVGTFVGEASAYYLYLVIAAIFFGLFSAGTLLRVLVLMNRKSINKKRKQEQTNRYTRQLEQGLHDE</sequence>
<dbReference type="AlphaFoldDB" id="A0A518C816"/>
<accession>A0A518C816</accession>
<protein>
    <submittedName>
        <fullName evidence="3">Uncharacterized protein</fullName>
    </submittedName>
</protein>
<organism evidence="3 4">
    <name type="scientific">Bremerella volcania</name>
    <dbReference type="NCBI Taxonomy" id="2527984"/>
    <lineage>
        <taxon>Bacteria</taxon>
        <taxon>Pseudomonadati</taxon>
        <taxon>Planctomycetota</taxon>
        <taxon>Planctomycetia</taxon>
        <taxon>Pirellulales</taxon>
        <taxon>Pirellulaceae</taxon>
        <taxon>Bremerella</taxon>
    </lineage>
</organism>
<evidence type="ECO:0000256" key="2">
    <source>
        <dbReference type="SAM" id="Phobius"/>
    </source>
</evidence>
<dbReference type="Proteomes" id="UP000318626">
    <property type="component" value="Chromosome"/>
</dbReference>
<feature type="region of interest" description="Disordered" evidence="1">
    <location>
        <begin position="94"/>
        <end position="113"/>
    </location>
</feature>
<evidence type="ECO:0000256" key="1">
    <source>
        <dbReference type="SAM" id="MobiDB-lite"/>
    </source>
</evidence>
<proteinExistence type="predicted"/>
<keyword evidence="4" id="KW-1185">Reference proteome</keyword>